<keyword evidence="1" id="KW-1133">Transmembrane helix</keyword>
<evidence type="ECO:0000256" key="1">
    <source>
        <dbReference type="SAM" id="Phobius"/>
    </source>
</evidence>
<feature type="transmembrane region" description="Helical" evidence="1">
    <location>
        <begin position="204"/>
        <end position="224"/>
    </location>
</feature>
<feature type="transmembrane region" description="Helical" evidence="1">
    <location>
        <begin position="9"/>
        <end position="30"/>
    </location>
</feature>
<feature type="transmembrane region" description="Helical" evidence="1">
    <location>
        <begin position="119"/>
        <end position="140"/>
    </location>
</feature>
<feature type="transmembrane region" description="Helical" evidence="1">
    <location>
        <begin position="50"/>
        <end position="74"/>
    </location>
</feature>
<accession>A0ABY4YLB8</accession>
<gene>
    <name evidence="2" type="ORF">NF557_03220</name>
</gene>
<name>A0ABY4YLB8_9MICO</name>
<feature type="transmembrane region" description="Helical" evidence="1">
    <location>
        <begin position="179"/>
        <end position="198"/>
    </location>
</feature>
<proteinExistence type="predicted"/>
<reference evidence="2" key="1">
    <citation type="submission" date="2022-06" db="EMBL/GenBank/DDBJ databases">
        <title>Ornithinimicrobium JY.X270.</title>
        <authorList>
            <person name="Huang Y."/>
        </authorList>
    </citation>
    <scope>NUCLEOTIDE SEQUENCE</scope>
    <source>
        <strain evidence="2">JY.X270</strain>
    </source>
</reference>
<keyword evidence="1" id="KW-0472">Membrane</keyword>
<evidence type="ECO:0008006" key="4">
    <source>
        <dbReference type="Google" id="ProtNLM"/>
    </source>
</evidence>
<dbReference type="Proteomes" id="UP001056535">
    <property type="component" value="Chromosome"/>
</dbReference>
<keyword evidence="3" id="KW-1185">Reference proteome</keyword>
<protein>
    <recommendedName>
        <fullName evidence="4">DUF1648 domain-containing protein</fullName>
    </recommendedName>
</protein>
<dbReference type="EMBL" id="CP099490">
    <property type="protein sequence ID" value="USQ76947.1"/>
    <property type="molecule type" value="Genomic_DNA"/>
</dbReference>
<feature type="transmembrane region" description="Helical" evidence="1">
    <location>
        <begin position="86"/>
        <end position="107"/>
    </location>
</feature>
<dbReference type="RefSeq" id="WP_252621650.1">
    <property type="nucleotide sequence ID" value="NZ_CP099490.1"/>
</dbReference>
<evidence type="ECO:0000313" key="2">
    <source>
        <dbReference type="EMBL" id="USQ76947.1"/>
    </source>
</evidence>
<organism evidence="2 3">
    <name type="scientific">Ornithinimicrobium cryptoxanthini</name>
    <dbReference type="NCBI Taxonomy" id="2934161"/>
    <lineage>
        <taxon>Bacteria</taxon>
        <taxon>Bacillati</taxon>
        <taxon>Actinomycetota</taxon>
        <taxon>Actinomycetes</taxon>
        <taxon>Micrococcales</taxon>
        <taxon>Ornithinimicrobiaceae</taxon>
        <taxon>Ornithinimicrobium</taxon>
    </lineage>
</organism>
<evidence type="ECO:0000313" key="3">
    <source>
        <dbReference type="Proteomes" id="UP001056535"/>
    </source>
</evidence>
<sequence length="332" mass="34750">MTSSRSNRLIASTLGILPFAVLLIGVNVWPQPTHVPMHWSSDLPDRIGTGAGLFAVTLSVAGACAVLVALLAVLSAVMPALWARWLTTLLAGMGATAAATYGAAALGARVSGGAERVHVIWAIVPFVIGLALAVVVYVAYGRERIDRAQIIESVPERSRVVPVSSGTPLVPWATALRSGTMTGTAIFVAVVLTVTTVVSWMSSIWMGLLIGLISVAAVGLTLAWSRVEVRVDEEGLVIRSLLAPITLLRVAATDVVGAQVLDIDPMKWGGIGLRWLPDRTAYVIRGGPGIVVHRVTGRRFAVEITEGEEVAAAGVRALLHSAGHALTTARSS</sequence>
<keyword evidence="1" id="KW-0812">Transmembrane</keyword>